<reference evidence="2" key="1">
    <citation type="submission" date="2016-10" db="EMBL/GenBank/DDBJ databases">
        <authorList>
            <person name="Varghese N."/>
            <person name="Submissions S."/>
        </authorList>
    </citation>
    <scope>NUCLEOTIDE SEQUENCE [LARGE SCALE GENOMIC DNA]</scope>
    <source>
        <strain evidence="2">CGMCC 1.9227</strain>
    </source>
</reference>
<dbReference type="AlphaFoldDB" id="A0A1I2AMT1"/>
<evidence type="ECO:0000313" key="1">
    <source>
        <dbReference type="EMBL" id="SFE45017.1"/>
    </source>
</evidence>
<protein>
    <submittedName>
        <fullName evidence="1">Uncharacterized protein</fullName>
    </submittedName>
</protein>
<keyword evidence="2" id="KW-1185">Reference proteome</keyword>
<organism evidence="1 2">
    <name type="scientific">Flavobacterium xueshanense</name>
    <dbReference type="NCBI Taxonomy" id="935223"/>
    <lineage>
        <taxon>Bacteria</taxon>
        <taxon>Pseudomonadati</taxon>
        <taxon>Bacteroidota</taxon>
        <taxon>Flavobacteriia</taxon>
        <taxon>Flavobacteriales</taxon>
        <taxon>Flavobacteriaceae</taxon>
        <taxon>Flavobacterium</taxon>
    </lineage>
</organism>
<gene>
    <name evidence="1" type="ORF">SAMN04488131_10263</name>
</gene>
<name>A0A1I2AMT1_9FLAO</name>
<sequence length="66" mass="7829">MEFKEGNELLTARMFLERCYDMTQSIAKQSKALPKIRDFSWDVVCRKPFFFQCVDAEKISTLALFR</sequence>
<dbReference type="EMBL" id="FONQ01000002">
    <property type="protein sequence ID" value="SFE45017.1"/>
    <property type="molecule type" value="Genomic_DNA"/>
</dbReference>
<dbReference type="STRING" id="935223.SAMN04488131_10263"/>
<proteinExistence type="predicted"/>
<accession>A0A1I2AMT1</accession>
<dbReference type="Proteomes" id="UP000198596">
    <property type="component" value="Unassembled WGS sequence"/>
</dbReference>
<evidence type="ECO:0000313" key="2">
    <source>
        <dbReference type="Proteomes" id="UP000198596"/>
    </source>
</evidence>